<organism evidence="3 4">
    <name type="scientific">Tepidimonas sediminis</name>
    <dbReference type="NCBI Taxonomy" id="2588941"/>
    <lineage>
        <taxon>Bacteria</taxon>
        <taxon>Pseudomonadati</taxon>
        <taxon>Pseudomonadota</taxon>
        <taxon>Betaproteobacteria</taxon>
        <taxon>Burkholderiales</taxon>
        <taxon>Tepidimonas</taxon>
    </lineage>
</organism>
<comment type="caution">
    <text evidence="2">Lacks conserved residue(s) required for the propagation of feature annotation.</text>
</comment>
<dbReference type="FunFam" id="3.40.1180.10:FF:000001">
    <property type="entry name" value="(2E,6E)-farnesyl-diphosphate-specific ditrans,polycis-undecaprenyl-diphosphate synthase"/>
    <property type="match status" value="1"/>
</dbReference>
<dbReference type="InterPro" id="IPR036424">
    <property type="entry name" value="UPP_synth-like_sf"/>
</dbReference>
<dbReference type="InterPro" id="IPR018520">
    <property type="entry name" value="UPP_synth-like_CS"/>
</dbReference>
<keyword evidence="2" id="KW-0460">Magnesium</keyword>
<dbReference type="Proteomes" id="UP000320225">
    <property type="component" value="Unassembled WGS sequence"/>
</dbReference>
<feature type="binding site" evidence="2">
    <location>
        <position position="14"/>
    </location>
    <ligand>
        <name>Mg(2+)</name>
        <dbReference type="ChEBI" id="CHEBI:18420"/>
    </ligand>
</feature>
<feature type="active site" description="Proton acceptor" evidence="2">
    <location>
        <position position="62"/>
    </location>
</feature>
<feature type="binding site" evidence="2">
    <location>
        <begin position="186"/>
        <end position="188"/>
    </location>
    <ligand>
        <name>substrate</name>
    </ligand>
</feature>
<evidence type="ECO:0000256" key="1">
    <source>
        <dbReference type="ARBA" id="ARBA00022679"/>
    </source>
</evidence>
<dbReference type="GO" id="GO:0016094">
    <property type="term" value="P:polyprenol biosynthetic process"/>
    <property type="evidence" value="ECO:0007669"/>
    <property type="project" value="TreeGrafter"/>
</dbReference>
<keyword evidence="2" id="KW-0479">Metal-binding</keyword>
<dbReference type="GO" id="GO:0005829">
    <property type="term" value="C:cytosol"/>
    <property type="evidence" value="ECO:0007669"/>
    <property type="project" value="TreeGrafter"/>
</dbReference>
<comment type="cofactor">
    <cofactor evidence="2">
        <name>Mg(2+)</name>
        <dbReference type="ChEBI" id="CHEBI:18420"/>
    </cofactor>
    <text evidence="2">Binds 2 magnesium ions per subunit.</text>
</comment>
<gene>
    <name evidence="3" type="primary">uppS_2</name>
    <name evidence="3" type="ORF">Tsedi_02307</name>
</gene>
<dbReference type="PROSITE" id="PS01066">
    <property type="entry name" value="UPP_SYNTHASE"/>
    <property type="match status" value="1"/>
</dbReference>
<feature type="binding site" evidence="2">
    <location>
        <position position="19"/>
    </location>
    <ligand>
        <name>substrate</name>
    </ligand>
</feature>
<dbReference type="InterPro" id="IPR001441">
    <property type="entry name" value="UPP_synth-like"/>
</dbReference>
<comment type="function">
    <text evidence="2">Catalyzes the condensation of isopentenyl diphosphate (IPP) with allylic pyrophosphates generating different type of terpenoids.</text>
</comment>
<keyword evidence="4" id="KW-1185">Reference proteome</keyword>
<dbReference type="PANTHER" id="PTHR10291">
    <property type="entry name" value="DEHYDRODOLICHYL DIPHOSPHATE SYNTHASE FAMILY MEMBER"/>
    <property type="match status" value="1"/>
</dbReference>
<dbReference type="SUPFAM" id="SSF64005">
    <property type="entry name" value="Undecaprenyl diphosphate synthase"/>
    <property type="match status" value="1"/>
</dbReference>
<evidence type="ECO:0000256" key="2">
    <source>
        <dbReference type="HAMAP-Rule" id="MF_01139"/>
    </source>
</evidence>
<feature type="active site" evidence="2">
    <location>
        <position position="14"/>
    </location>
</feature>
<feature type="binding site" evidence="2">
    <location>
        <begin position="59"/>
        <end position="61"/>
    </location>
    <ligand>
        <name>substrate</name>
    </ligand>
</feature>
<comment type="caution">
    <text evidence="3">The sequence shown here is derived from an EMBL/GenBank/DDBJ whole genome shotgun (WGS) entry which is preliminary data.</text>
</comment>
<sequence>MAPEVPKHVAFIMDGNRRWARARMLPVVAGHAAGAKRVRGIVQACAERGISHVTLFAFSTENWQRPLEEVARLMQLFERYLRSQIDDLNANGVRLRIIGDRKRFSPVLQSLIEQAEQATADNDRLTLMVAANYGGRWDVLQAVRRLAGERGIEAVLELDEAALQPWLSTGDAPPVDLVVRTGGECRISNFLLWQAAYAELYFTEVLWPDFGVRQLDEALRWYARRERRFGGDGTVRERLRAAASPAGA</sequence>
<feature type="binding site" evidence="2">
    <location>
        <position position="31"/>
    </location>
    <ligand>
        <name>substrate</name>
    </ligand>
</feature>
<keyword evidence="1 2" id="KW-0808">Transferase</keyword>
<dbReference type="HAMAP" id="MF_01139">
    <property type="entry name" value="ISPT"/>
    <property type="match status" value="1"/>
</dbReference>
<reference evidence="3 4" key="1">
    <citation type="submission" date="2019-07" db="EMBL/GenBank/DDBJ databases">
        <title>Tepidimonas sediminis YIM 72259 draft genome.</title>
        <authorList>
            <person name="Da Costa M.S."/>
            <person name="Froufe H.J.C."/>
            <person name="Egas C."/>
            <person name="Albuquerque L."/>
        </authorList>
    </citation>
    <scope>NUCLEOTIDE SEQUENCE [LARGE SCALE GENOMIC DNA]</scope>
    <source>
        <strain evidence="3 4">YIM 72259</strain>
    </source>
</reference>
<dbReference type="AlphaFoldDB" id="A0A554WHG9"/>
<feature type="binding site" evidence="2">
    <location>
        <position position="63"/>
    </location>
    <ligand>
        <name>substrate</name>
    </ligand>
</feature>
<feature type="binding site" evidence="2">
    <location>
        <begin position="15"/>
        <end position="18"/>
    </location>
    <ligand>
        <name>substrate</name>
    </ligand>
</feature>
<feature type="binding site" evidence="2">
    <location>
        <position position="180"/>
    </location>
    <ligand>
        <name>substrate</name>
    </ligand>
</feature>
<evidence type="ECO:0000313" key="3">
    <source>
        <dbReference type="EMBL" id="TSE23012.1"/>
    </source>
</evidence>
<dbReference type="EC" id="2.5.1.-" evidence="2"/>
<dbReference type="GO" id="GO:0008834">
    <property type="term" value="F:ditrans,polycis-undecaprenyl-diphosphate synthase [(2E,6E)-farnesyl-diphosphate specific] activity"/>
    <property type="evidence" value="ECO:0007669"/>
    <property type="project" value="TreeGrafter"/>
</dbReference>
<proteinExistence type="inferred from homology"/>
<dbReference type="GO" id="GO:0000287">
    <property type="term" value="F:magnesium ion binding"/>
    <property type="evidence" value="ECO:0007669"/>
    <property type="project" value="UniProtKB-UniRule"/>
</dbReference>
<dbReference type="Gene3D" id="3.40.1180.10">
    <property type="entry name" value="Decaprenyl diphosphate synthase-like"/>
    <property type="match status" value="1"/>
</dbReference>
<accession>A0A554WHG9</accession>
<dbReference type="Pfam" id="PF01255">
    <property type="entry name" value="Prenyltransf"/>
    <property type="match status" value="1"/>
</dbReference>
<feature type="binding site" evidence="2">
    <location>
        <position position="199"/>
    </location>
    <ligand>
        <name>Mg(2+)</name>
        <dbReference type="ChEBI" id="CHEBI:18420"/>
    </ligand>
</feature>
<dbReference type="RefSeq" id="WP_143896792.1">
    <property type="nucleotide sequence ID" value="NZ_VJND01000020.1"/>
</dbReference>
<dbReference type="NCBIfam" id="TIGR00055">
    <property type="entry name" value="uppS"/>
    <property type="match status" value="1"/>
</dbReference>
<name>A0A554WHG9_9BURK</name>
<dbReference type="OrthoDB" id="4191603at2"/>
<dbReference type="EMBL" id="VJND01000020">
    <property type="protein sequence ID" value="TSE23012.1"/>
    <property type="molecule type" value="Genomic_DNA"/>
</dbReference>
<comment type="similarity">
    <text evidence="2">Belongs to the UPP synthase family.</text>
</comment>
<evidence type="ECO:0000313" key="4">
    <source>
        <dbReference type="Proteomes" id="UP000320225"/>
    </source>
</evidence>
<comment type="subunit">
    <text evidence="2">Homodimer.</text>
</comment>
<dbReference type="CDD" id="cd00475">
    <property type="entry name" value="Cis_IPPS"/>
    <property type="match status" value="1"/>
</dbReference>
<dbReference type="PANTHER" id="PTHR10291:SF0">
    <property type="entry name" value="DEHYDRODOLICHYL DIPHOSPHATE SYNTHASE 2"/>
    <property type="match status" value="1"/>
</dbReference>
<protein>
    <recommendedName>
        <fullName evidence="2">Isoprenyl transferase</fullName>
        <ecNumber evidence="2">2.5.1.-</ecNumber>
    </recommendedName>
</protein>
<feature type="binding site" evidence="2">
    <location>
        <position position="65"/>
    </location>
    <ligand>
        <name>substrate</name>
    </ligand>
</feature>